<name>A0A3M9NQU7_9BACT</name>
<keyword evidence="2" id="KW-1185">Reference proteome</keyword>
<reference evidence="1 2" key="1">
    <citation type="submission" date="2018-11" db="EMBL/GenBank/DDBJ databases">
        <title>Draft genome sequence of Ferruginibacter sp. BO-59.</title>
        <authorList>
            <person name="Im W.T."/>
        </authorList>
    </citation>
    <scope>NUCLEOTIDE SEQUENCE [LARGE SCALE GENOMIC DNA]</scope>
    <source>
        <strain evidence="1 2">BO-59</strain>
    </source>
</reference>
<dbReference type="Proteomes" id="UP000267223">
    <property type="component" value="Unassembled WGS sequence"/>
</dbReference>
<evidence type="ECO:0000313" key="1">
    <source>
        <dbReference type="EMBL" id="RNI40192.1"/>
    </source>
</evidence>
<accession>A0A3M9NQU7</accession>
<protein>
    <submittedName>
        <fullName evidence="1">Uncharacterized protein</fullName>
    </submittedName>
</protein>
<comment type="caution">
    <text evidence="1">The sequence shown here is derived from an EMBL/GenBank/DDBJ whole genome shotgun (WGS) entry which is preliminary data.</text>
</comment>
<dbReference type="EMBL" id="RJJR01000001">
    <property type="protein sequence ID" value="RNI40192.1"/>
    <property type="molecule type" value="Genomic_DNA"/>
</dbReference>
<dbReference type="OrthoDB" id="5540856at2"/>
<sequence length="568" mass="66228">MKLIFTDYIASLKEEKELDSLIEDILREYDFEIVFSPKKGVRQYGVDIYAVGTDWKDGIKKLFLITVKQGNLDRKNWENGPQALQPSLQNITTVFVRNNILPAHKNLPIKILVAHNGENDSAIQQNFVGFADLNPNYEFDIWQLETLVSLVQEKLINENVFSDKAKRALRKIVINVSNPDYDFADYIFLLAEIVNQIEFKKSSKKQNLKQLRKINLINTIVISYCEYENDLRLGLKLSEITSLQMWKIINENGNVSDVDYFNEFFKTLITRHDLLHKYLNKILPICYIKDGLSKHSHDSVTYSLAVYEHLGLIALSGLEFLQFAELYSTKSPEIATMLINYAKECVNGIIGVFNNNVIVFSPRADDQIIEINLCFLLLFKFEKNDDIKTLLLEFNEGIARAKMFSNVAPSFNNSIDEIYELDIDINKRKKHDYKSSCLLLILTEWALVINDAEVYQNFFELKNRLFKDIDLILWFPDNETEKNLYTECAYPNTGYSLSNIELLDSFEDFKQITLTEYVNNCEEANYYFIKENLWIIGLIASRHYRTYIFPYYWRSLIINQSASQSVRI</sequence>
<organism evidence="1 2">
    <name type="scientific">Hanamia caeni</name>
    <dbReference type="NCBI Taxonomy" id="2294116"/>
    <lineage>
        <taxon>Bacteria</taxon>
        <taxon>Pseudomonadati</taxon>
        <taxon>Bacteroidota</taxon>
        <taxon>Chitinophagia</taxon>
        <taxon>Chitinophagales</taxon>
        <taxon>Chitinophagaceae</taxon>
        <taxon>Hanamia</taxon>
    </lineage>
</organism>
<dbReference type="RefSeq" id="WP_123119083.1">
    <property type="nucleotide sequence ID" value="NZ_RJJR01000001.1"/>
</dbReference>
<evidence type="ECO:0000313" key="2">
    <source>
        <dbReference type="Proteomes" id="UP000267223"/>
    </source>
</evidence>
<dbReference type="AlphaFoldDB" id="A0A3M9NQU7"/>
<gene>
    <name evidence="1" type="ORF">EFY79_02535</name>
</gene>
<proteinExistence type="predicted"/>